<protein>
    <submittedName>
        <fullName evidence="3">Uncharacterized protein</fullName>
    </submittedName>
</protein>
<name>A0AA85GA80_9TREM</name>
<dbReference type="WBParaSite" id="SRDH1_88790.1">
    <property type="protein sequence ID" value="SRDH1_88790.1"/>
    <property type="gene ID" value="SRDH1_88790"/>
</dbReference>
<evidence type="ECO:0000256" key="1">
    <source>
        <dbReference type="SAM" id="MobiDB-lite"/>
    </source>
</evidence>
<dbReference type="AlphaFoldDB" id="A0AA85GA80"/>
<organism evidence="2 3">
    <name type="scientific">Schistosoma rodhaini</name>
    <dbReference type="NCBI Taxonomy" id="6188"/>
    <lineage>
        <taxon>Eukaryota</taxon>
        <taxon>Metazoa</taxon>
        <taxon>Spiralia</taxon>
        <taxon>Lophotrochozoa</taxon>
        <taxon>Platyhelminthes</taxon>
        <taxon>Trematoda</taxon>
        <taxon>Digenea</taxon>
        <taxon>Strigeidida</taxon>
        <taxon>Schistosomatoidea</taxon>
        <taxon>Schistosomatidae</taxon>
        <taxon>Schistosoma</taxon>
    </lineage>
</organism>
<reference evidence="3" key="2">
    <citation type="submission" date="2023-11" db="UniProtKB">
        <authorList>
            <consortium name="WormBaseParasite"/>
        </authorList>
    </citation>
    <scope>IDENTIFICATION</scope>
</reference>
<feature type="compositionally biased region" description="Polar residues" evidence="1">
    <location>
        <begin position="8"/>
        <end position="32"/>
    </location>
</feature>
<dbReference type="Proteomes" id="UP000050792">
    <property type="component" value="Unassembled WGS sequence"/>
</dbReference>
<accession>A0AA85GA80</accession>
<evidence type="ECO:0000313" key="3">
    <source>
        <dbReference type="WBParaSite" id="SRDH1_88790.1"/>
    </source>
</evidence>
<proteinExistence type="predicted"/>
<keyword evidence="2" id="KW-1185">Reference proteome</keyword>
<sequence length="69" mass="7960">MLHRPTLMSPSMRSSSKFNLSTNSQHSSQSIKIESPELIQLLDYDDDEIVIVEPTDTDEDRMKQEDTTF</sequence>
<reference evidence="2" key="1">
    <citation type="submission" date="2022-06" db="EMBL/GenBank/DDBJ databases">
        <authorList>
            <person name="Berger JAMES D."/>
            <person name="Berger JAMES D."/>
        </authorList>
    </citation>
    <scope>NUCLEOTIDE SEQUENCE [LARGE SCALE GENOMIC DNA]</scope>
</reference>
<evidence type="ECO:0000313" key="2">
    <source>
        <dbReference type="Proteomes" id="UP000050792"/>
    </source>
</evidence>
<feature type="region of interest" description="Disordered" evidence="1">
    <location>
        <begin position="1"/>
        <end position="32"/>
    </location>
</feature>